<dbReference type="OrthoDB" id="5565075at2759"/>
<dbReference type="GO" id="GO:0006508">
    <property type="term" value="P:proteolysis"/>
    <property type="evidence" value="ECO:0007669"/>
    <property type="project" value="UniProtKB-KW"/>
</dbReference>
<sequence>EEKRLNVINTPTWYVYFILYKTNLSKTLTALLYQADVFNDDIYFCGGTILAKNEILTVGHCCDDARSMEVVVGGFNIKQSESTQQTVYSKLIELLPNFNPFILTNDVCVVTLSSNIKLNGNTTKAVRLYQGNNSLEGEEAIVAGWGVRSDSTSSISPVLLHASDNVISNSECKRYFLIVRDSTICLNGRNRRSACYGDVDEHLQLTAKKLA</sequence>
<evidence type="ECO:0000256" key="1">
    <source>
        <dbReference type="ARBA" id="ARBA00022670"/>
    </source>
</evidence>
<organism evidence="6 7">
    <name type="scientific">Ignelater luminosus</name>
    <name type="common">Cucubano</name>
    <name type="synonym">Pyrophorus luminosus</name>
    <dbReference type="NCBI Taxonomy" id="2038154"/>
    <lineage>
        <taxon>Eukaryota</taxon>
        <taxon>Metazoa</taxon>
        <taxon>Ecdysozoa</taxon>
        <taxon>Arthropoda</taxon>
        <taxon>Hexapoda</taxon>
        <taxon>Insecta</taxon>
        <taxon>Pterygota</taxon>
        <taxon>Neoptera</taxon>
        <taxon>Endopterygota</taxon>
        <taxon>Coleoptera</taxon>
        <taxon>Polyphaga</taxon>
        <taxon>Elateriformia</taxon>
        <taxon>Elateroidea</taxon>
        <taxon>Elateridae</taxon>
        <taxon>Agrypninae</taxon>
        <taxon>Pyrophorini</taxon>
        <taxon>Ignelater</taxon>
    </lineage>
</organism>
<dbReference type="SMART" id="SM00020">
    <property type="entry name" value="Tryp_SPc"/>
    <property type="match status" value="1"/>
</dbReference>
<evidence type="ECO:0000313" key="7">
    <source>
        <dbReference type="Proteomes" id="UP000801492"/>
    </source>
</evidence>
<dbReference type="PANTHER" id="PTHR24276:SF98">
    <property type="entry name" value="FI18310P1-RELATED"/>
    <property type="match status" value="1"/>
</dbReference>
<evidence type="ECO:0000313" key="6">
    <source>
        <dbReference type="EMBL" id="KAF2887791.1"/>
    </source>
</evidence>
<evidence type="ECO:0000256" key="3">
    <source>
        <dbReference type="ARBA" id="ARBA00022825"/>
    </source>
</evidence>
<evidence type="ECO:0000256" key="2">
    <source>
        <dbReference type="ARBA" id="ARBA00022801"/>
    </source>
</evidence>
<dbReference type="InterPro" id="IPR050430">
    <property type="entry name" value="Peptidase_S1"/>
</dbReference>
<accession>A0A8K0G6L7</accession>
<dbReference type="Gene3D" id="2.40.10.10">
    <property type="entry name" value="Trypsin-like serine proteases"/>
    <property type="match status" value="2"/>
</dbReference>
<keyword evidence="3" id="KW-0720">Serine protease</keyword>
<dbReference type="SUPFAM" id="SSF50494">
    <property type="entry name" value="Trypsin-like serine proteases"/>
    <property type="match status" value="1"/>
</dbReference>
<dbReference type="InterPro" id="IPR009003">
    <property type="entry name" value="Peptidase_S1_PA"/>
</dbReference>
<feature type="domain" description="Peptidase S1" evidence="5">
    <location>
        <begin position="33"/>
        <end position="211"/>
    </location>
</feature>
<dbReference type="Pfam" id="PF00089">
    <property type="entry name" value="Trypsin"/>
    <property type="match status" value="1"/>
</dbReference>
<name>A0A8K0G6L7_IGNLU</name>
<reference evidence="6" key="1">
    <citation type="submission" date="2019-08" db="EMBL/GenBank/DDBJ databases">
        <title>The genome of the North American firefly Photinus pyralis.</title>
        <authorList>
            <consortium name="Photinus pyralis genome working group"/>
            <person name="Fallon T.R."/>
            <person name="Sander Lower S.E."/>
            <person name="Weng J.-K."/>
        </authorList>
    </citation>
    <scope>NUCLEOTIDE SEQUENCE</scope>
    <source>
        <strain evidence="6">TRF0915ILg1</strain>
        <tissue evidence="6">Whole body</tissue>
    </source>
</reference>
<dbReference type="PANTHER" id="PTHR24276">
    <property type="entry name" value="POLYSERASE-RELATED"/>
    <property type="match status" value="1"/>
</dbReference>
<dbReference type="Proteomes" id="UP000801492">
    <property type="component" value="Unassembled WGS sequence"/>
</dbReference>
<keyword evidence="2" id="KW-0378">Hydrolase</keyword>
<keyword evidence="1" id="KW-0645">Protease</keyword>
<proteinExistence type="predicted"/>
<evidence type="ECO:0000259" key="5">
    <source>
        <dbReference type="PROSITE" id="PS50240"/>
    </source>
</evidence>
<dbReference type="AlphaFoldDB" id="A0A8K0G6L7"/>
<dbReference type="EMBL" id="VTPC01081779">
    <property type="protein sequence ID" value="KAF2887791.1"/>
    <property type="molecule type" value="Genomic_DNA"/>
</dbReference>
<dbReference type="InterPro" id="IPR001254">
    <property type="entry name" value="Trypsin_dom"/>
</dbReference>
<comment type="caution">
    <text evidence="6">The sequence shown here is derived from an EMBL/GenBank/DDBJ whole genome shotgun (WGS) entry which is preliminary data.</text>
</comment>
<keyword evidence="7" id="KW-1185">Reference proteome</keyword>
<dbReference type="PROSITE" id="PS50240">
    <property type="entry name" value="TRYPSIN_DOM"/>
    <property type="match status" value="1"/>
</dbReference>
<feature type="non-terminal residue" evidence="6">
    <location>
        <position position="211"/>
    </location>
</feature>
<protein>
    <recommendedName>
        <fullName evidence="5">Peptidase S1 domain-containing protein</fullName>
    </recommendedName>
</protein>
<keyword evidence="4" id="KW-1015">Disulfide bond</keyword>
<dbReference type="InterPro" id="IPR043504">
    <property type="entry name" value="Peptidase_S1_PA_chymotrypsin"/>
</dbReference>
<gene>
    <name evidence="6" type="ORF">ILUMI_18383</name>
</gene>
<evidence type="ECO:0000256" key="4">
    <source>
        <dbReference type="ARBA" id="ARBA00023157"/>
    </source>
</evidence>
<dbReference type="GO" id="GO:0004252">
    <property type="term" value="F:serine-type endopeptidase activity"/>
    <property type="evidence" value="ECO:0007669"/>
    <property type="project" value="InterPro"/>
</dbReference>